<feature type="region of interest" description="Disordered" evidence="1">
    <location>
        <begin position="1"/>
        <end position="32"/>
    </location>
</feature>
<feature type="compositionally biased region" description="Polar residues" evidence="1">
    <location>
        <begin position="376"/>
        <end position="385"/>
    </location>
</feature>
<accession>A0A9P4JW89</accession>
<proteinExistence type="predicted"/>
<dbReference type="Proteomes" id="UP000800093">
    <property type="component" value="Unassembled WGS sequence"/>
</dbReference>
<dbReference type="OrthoDB" id="4364733at2759"/>
<evidence type="ECO:0000313" key="3">
    <source>
        <dbReference type="Proteomes" id="UP000800093"/>
    </source>
</evidence>
<dbReference type="AlphaFoldDB" id="A0A9P4JW89"/>
<reference evidence="3" key="1">
    <citation type="journal article" date="2020" name="Stud. Mycol.">
        <title>101 Dothideomycetes genomes: A test case for predicting lifestyles and emergence of pathogens.</title>
        <authorList>
            <person name="Haridas S."/>
            <person name="Albert R."/>
            <person name="Binder M."/>
            <person name="Bloem J."/>
            <person name="LaButti K."/>
            <person name="Salamov A."/>
            <person name="Andreopoulos B."/>
            <person name="Baker S."/>
            <person name="Barry K."/>
            <person name="Bills G."/>
            <person name="Bluhm B."/>
            <person name="Cannon C."/>
            <person name="Castanera R."/>
            <person name="Culley D."/>
            <person name="Daum C."/>
            <person name="Ezra D."/>
            <person name="Gonzalez J."/>
            <person name="Henrissat B."/>
            <person name="Kuo A."/>
            <person name="Liang C."/>
            <person name="Lipzen A."/>
            <person name="Lutzoni F."/>
            <person name="Magnuson J."/>
            <person name="Mondo S."/>
            <person name="Nolan M."/>
            <person name="Ohm R."/>
            <person name="Pangilinan J."/>
            <person name="Park H.-J."/>
            <person name="Ramirez L."/>
            <person name="Alfaro M."/>
            <person name="Sun H."/>
            <person name="Tritt A."/>
            <person name="Yoshinaga Y."/>
            <person name="Zwiers L.-H."/>
            <person name="Turgeon B."/>
            <person name="Goodwin S."/>
            <person name="Spatafora J."/>
            <person name="Crous P."/>
            <person name="Grigoriev I."/>
        </authorList>
    </citation>
    <scope>NUCLEOTIDE SEQUENCE [LARGE SCALE GENOMIC DNA]</scope>
    <source>
        <strain evidence="3">CBS 304.66</strain>
    </source>
</reference>
<protein>
    <submittedName>
        <fullName evidence="2">Uncharacterized protein</fullName>
    </submittedName>
</protein>
<organism evidence="2 3">
    <name type="scientific">Lojkania enalia</name>
    <dbReference type="NCBI Taxonomy" id="147567"/>
    <lineage>
        <taxon>Eukaryota</taxon>
        <taxon>Fungi</taxon>
        <taxon>Dikarya</taxon>
        <taxon>Ascomycota</taxon>
        <taxon>Pezizomycotina</taxon>
        <taxon>Dothideomycetes</taxon>
        <taxon>Pleosporomycetidae</taxon>
        <taxon>Pleosporales</taxon>
        <taxon>Pleosporales incertae sedis</taxon>
        <taxon>Lojkania</taxon>
    </lineage>
</organism>
<sequence length="573" mass="62885">MSSPFRKSSLSGLSNSVRRRAEHSWRPNTNRDLTIRNCSHQGSSLPDRNELWKALNGLPRAWICTLLLKIADTQSRVASEIWEAHLKRGGSGTPFSKRIAKELLDNNRTRSIESVSQQEDGTASTREFRSKETGVVPSQDTKFARPSLSFRFDEECRVVWTILMNEHYTKSDEEQIDIAPEVYKEIVWIVNNIRDQAIAPRADFGTKRHALEIVRNIGETICQTPSKLGQEIRKRVHSETSLEDAMVCILRHMSQKERETMARSNDALSEFYMKVEDLALFGASHNIFGKMKQVSKYLKTGRGLSDQLPLGTNENAPIKIEDSDSDSDIVEVVGGVSLARRDGGTNRRRRSSSLTSPLPSPILRALTGGTRPISIPQDTPAQTSQVSWTSAPIFNARHSSILSSRPNTITPSNGRVPFGSGSVALMRRPAVPLSQSRDSFASPPILRSTTEQWILPIPTTATYGAIYASPSDITTVTYSTMAPHVGDSRPSTEEIVVHPNTNFSGQVGPSPLLSSSISTSPEPSQRPSQPMNFYSVPPSMPPPGSAPVLPVLLHPPAPPSTTSVHPGGIASSL</sequence>
<feature type="compositionally biased region" description="Polar residues" evidence="1">
    <location>
        <begin position="112"/>
        <end position="125"/>
    </location>
</feature>
<feature type="region of interest" description="Disordered" evidence="1">
    <location>
        <begin position="112"/>
        <end position="136"/>
    </location>
</feature>
<feature type="compositionally biased region" description="Low complexity" evidence="1">
    <location>
        <begin position="509"/>
        <end position="523"/>
    </location>
</feature>
<feature type="region of interest" description="Disordered" evidence="1">
    <location>
        <begin position="340"/>
        <end position="385"/>
    </location>
</feature>
<dbReference type="EMBL" id="ML986768">
    <property type="protein sequence ID" value="KAF2258324.1"/>
    <property type="molecule type" value="Genomic_DNA"/>
</dbReference>
<keyword evidence="3" id="KW-1185">Reference proteome</keyword>
<name>A0A9P4JW89_9PLEO</name>
<feature type="region of interest" description="Disordered" evidence="1">
    <location>
        <begin position="499"/>
        <end position="573"/>
    </location>
</feature>
<gene>
    <name evidence="2" type="ORF">CC78DRAFT_595516</name>
</gene>
<evidence type="ECO:0000256" key="1">
    <source>
        <dbReference type="SAM" id="MobiDB-lite"/>
    </source>
</evidence>
<feature type="compositionally biased region" description="Low complexity" evidence="1">
    <location>
        <begin position="352"/>
        <end position="364"/>
    </location>
</feature>
<comment type="caution">
    <text evidence="2">The sequence shown here is derived from an EMBL/GenBank/DDBJ whole genome shotgun (WGS) entry which is preliminary data.</text>
</comment>
<evidence type="ECO:0000313" key="2">
    <source>
        <dbReference type="EMBL" id="KAF2258324.1"/>
    </source>
</evidence>
<feature type="compositionally biased region" description="Polar residues" evidence="1">
    <location>
        <begin position="1"/>
        <end position="16"/>
    </location>
</feature>